<dbReference type="AlphaFoldDB" id="A0A5P9XPN0"/>
<evidence type="ECO:0000313" key="2">
    <source>
        <dbReference type="EMBL" id="QFX95096.1"/>
    </source>
</evidence>
<dbReference type="RefSeq" id="WP_211371683.1">
    <property type="nucleotide sequence ID" value="NZ_CP045571.1"/>
</dbReference>
<accession>A0A5P9XPN0</accession>
<feature type="domain" description="Peptidase S24/S26A/S26B/S26C" evidence="1">
    <location>
        <begin position="137"/>
        <end position="258"/>
    </location>
</feature>
<dbReference type="Gene3D" id="2.10.109.10">
    <property type="entry name" value="Umud Fragment, subunit A"/>
    <property type="match status" value="1"/>
</dbReference>
<dbReference type="InterPro" id="IPR036286">
    <property type="entry name" value="LexA/Signal_pep-like_sf"/>
</dbReference>
<gene>
    <name evidence="2" type="ORF">GCD22_00597</name>
</gene>
<evidence type="ECO:0000259" key="1">
    <source>
        <dbReference type="Pfam" id="PF00717"/>
    </source>
</evidence>
<dbReference type="GeneID" id="60695016"/>
<dbReference type="PANTHER" id="PTHR33516:SF2">
    <property type="entry name" value="LEXA REPRESSOR-RELATED"/>
    <property type="match status" value="1"/>
</dbReference>
<protein>
    <recommendedName>
        <fullName evidence="1">Peptidase S24/S26A/S26B/S26C domain-containing protein</fullName>
    </recommendedName>
</protein>
<dbReference type="InterPro" id="IPR039418">
    <property type="entry name" value="LexA-like"/>
</dbReference>
<dbReference type="SUPFAM" id="SSF51306">
    <property type="entry name" value="LexA/Signal peptidase"/>
    <property type="match status" value="1"/>
</dbReference>
<sequence length="271" mass="30383">MPNKLAMAKHVVNSYSSSYDRLASASIVAMETVKNLPEIYEKRRATLARMVEDEKLRGGKRGAHRRVAELLKMDPSHLSQVILGNRKCGEELSIKIGSVLQSPEWWALQSTENLNLRGPRPFDQNVVPVEEPIRTVPLISSVAAGRLTEVTDPYALGACEKEIAVLAEVSRFAFALRITGNSMVPEYADGDIVIIDPQASPQPGDCVVAKNHEHEATFKKFRPRGRNEQGVEYFELVPLNPDYPTLRSDVEHLRIIGTEVQHNRIKRPRKN</sequence>
<dbReference type="Proteomes" id="UP000363590">
    <property type="component" value="Chromosome"/>
</dbReference>
<name>A0A5P9XPN0_ACITH</name>
<dbReference type="CDD" id="cd06529">
    <property type="entry name" value="S24_LexA-like"/>
    <property type="match status" value="1"/>
</dbReference>
<dbReference type="Pfam" id="PF00717">
    <property type="entry name" value="Peptidase_S24"/>
    <property type="match status" value="1"/>
</dbReference>
<dbReference type="PANTHER" id="PTHR33516">
    <property type="entry name" value="LEXA REPRESSOR"/>
    <property type="match status" value="1"/>
</dbReference>
<reference evidence="2 3" key="1">
    <citation type="submission" date="2019-10" db="EMBL/GenBank/DDBJ databases">
        <authorList>
            <person name="Wang R."/>
        </authorList>
    </citation>
    <scope>NUCLEOTIDE SEQUENCE [LARGE SCALE GENOMIC DNA]</scope>
    <source>
        <strain evidence="2 3">ATCC 19377</strain>
    </source>
</reference>
<dbReference type="InterPro" id="IPR050077">
    <property type="entry name" value="LexA_repressor"/>
</dbReference>
<proteinExistence type="predicted"/>
<organism evidence="2 3">
    <name type="scientific">Acidithiobacillus thiooxidans ATCC 19377</name>
    <dbReference type="NCBI Taxonomy" id="637390"/>
    <lineage>
        <taxon>Bacteria</taxon>
        <taxon>Pseudomonadati</taxon>
        <taxon>Pseudomonadota</taxon>
        <taxon>Acidithiobacillia</taxon>
        <taxon>Acidithiobacillales</taxon>
        <taxon>Acidithiobacillaceae</taxon>
        <taxon>Acidithiobacillus</taxon>
    </lineage>
</organism>
<dbReference type="EMBL" id="CP045571">
    <property type="protein sequence ID" value="QFX95096.1"/>
    <property type="molecule type" value="Genomic_DNA"/>
</dbReference>
<dbReference type="KEGG" id="atx:GCD22_00597"/>
<evidence type="ECO:0000313" key="3">
    <source>
        <dbReference type="Proteomes" id="UP000363590"/>
    </source>
</evidence>
<dbReference type="InterPro" id="IPR015927">
    <property type="entry name" value="Peptidase_S24_S26A/B/C"/>
</dbReference>